<name>A0A9P9R6Q9_FUSRE</name>
<dbReference type="Proteomes" id="UP000720189">
    <property type="component" value="Unassembled WGS sequence"/>
</dbReference>
<reference evidence="1" key="1">
    <citation type="journal article" date="2021" name="Nat. Commun.">
        <title>Genetic determinants of endophytism in the Arabidopsis root mycobiome.</title>
        <authorList>
            <person name="Mesny F."/>
            <person name="Miyauchi S."/>
            <person name="Thiergart T."/>
            <person name="Pickel B."/>
            <person name="Atanasova L."/>
            <person name="Karlsson M."/>
            <person name="Huettel B."/>
            <person name="Barry K.W."/>
            <person name="Haridas S."/>
            <person name="Chen C."/>
            <person name="Bauer D."/>
            <person name="Andreopoulos W."/>
            <person name="Pangilinan J."/>
            <person name="LaButti K."/>
            <person name="Riley R."/>
            <person name="Lipzen A."/>
            <person name="Clum A."/>
            <person name="Drula E."/>
            <person name="Henrissat B."/>
            <person name="Kohler A."/>
            <person name="Grigoriev I.V."/>
            <person name="Martin F.M."/>
            <person name="Hacquard S."/>
        </authorList>
    </citation>
    <scope>NUCLEOTIDE SEQUENCE</scope>
    <source>
        <strain evidence="1">MPI-CAGE-AT-0023</strain>
    </source>
</reference>
<evidence type="ECO:0000313" key="2">
    <source>
        <dbReference type="Proteomes" id="UP000720189"/>
    </source>
</evidence>
<gene>
    <name evidence="1" type="ORF">BKA55DRAFT_684564</name>
</gene>
<keyword evidence="2" id="KW-1185">Reference proteome</keyword>
<protein>
    <recommendedName>
        <fullName evidence="3">F-box domain-containing protein</fullName>
    </recommendedName>
</protein>
<evidence type="ECO:0008006" key="3">
    <source>
        <dbReference type="Google" id="ProtNLM"/>
    </source>
</evidence>
<sequence>MSTPIIQKIPNETVQRIASFLSSRDIKNLVRGCPFLHPPLYRQTWPTVFIHGIENRLLCELRKLLSKAVDESSPLKFIKKATILVTEEHPRSSGYD</sequence>
<comment type="caution">
    <text evidence="1">The sequence shown here is derived from an EMBL/GenBank/DDBJ whole genome shotgun (WGS) entry which is preliminary data.</text>
</comment>
<evidence type="ECO:0000313" key="1">
    <source>
        <dbReference type="EMBL" id="KAH7267295.1"/>
    </source>
</evidence>
<dbReference type="EMBL" id="JAGMUX010000002">
    <property type="protein sequence ID" value="KAH7267295.1"/>
    <property type="molecule type" value="Genomic_DNA"/>
</dbReference>
<dbReference type="RefSeq" id="XP_046055114.1">
    <property type="nucleotide sequence ID" value="XM_046198659.1"/>
</dbReference>
<dbReference type="GeneID" id="70228613"/>
<accession>A0A9P9R6Q9</accession>
<dbReference type="AlphaFoldDB" id="A0A9P9R6Q9"/>
<organism evidence="1 2">
    <name type="scientific">Fusarium redolens</name>
    <dbReference type="NCBI Taxonomy" id="48865"/>
    <lineage>
        <taxon>Eukaryota</taxon>
        <taxon>Fungi</taxon>
        <taxon>Dikarya</taxon>
        <taxon>Ascomycota</taxon>
        <taxon>Pezizomycotina</taxon>
        <taxon>Sordariomycetes</taxon>
        <taxon>Hypocreomycetidae</taxon>
        <taxon>Hypocreales</taxon>
        <taxon>Nectriaceae</taxon>
        <taxon>Fusarium</taxon>
        <taxon>Fusarium redolens species complex</taxon>
    </lineage>
</organism>
<proteinExistence type="predicted"/>